<dbReference type="Proteomes" id="UP000307768">
    <property type="component" value="Unassembled WGS sequence"/>
</dbReference>
<reference evidence="2 3" key="1">
    <citation type="submission" date="2019-09" db="EMBL/GenBank/DDBJ databases">
        <title>Mumia zhuanghuii sp. nov. isolated from the intestinal contents of plateau pika (Ochotona curzoniae) in the Qinghai-Tibet plateau of China.</title>
        <authorList>
            <person name="Tian Z."/>
        </authorList>
    </citation>
    <scope>NUCLEOTIDE SEQUENCE [LARGE SCALE GENOMIC DNA]</scope>
    <source>
        <strain evidence="3">350</strain>
    </source>
</reference>
<dbReference type="AlphaFoldDB" id="A0A5Q6S2C3"/>
<dbReference type="PANTHER" id="PTHR13847">
    <property type="entry name" value="SARCOSINE DEHYDROGENASE-RELATED"/>
    <property type="match status" value="1"/>
</dbReference>
<dbReference type="Pfam" id="PF01266">
    <property type="entry name" value="DAO"/>
    <property type="match status" value="1"/>
</dbReference>
<dbReference type="GO" id="GO:0005737">
    <property type="term" value="C:cytoplasm"/>
    <property type="evidence" value="ECO:0007669"/>
    <property type="project" value="TreeGrafter"/>
</dbReference>
<dbReference type="InterPro" id="IPR036188">
    <property type="entry name" value="FAD/NAD-bd_sf"/>
</dbReference>
<dbReference type="SUPFAM" id="SSF51905">
    <property type="entry name" value="FAD/NAD(P)-binding domain"/>
    <property type="match status" value="1"/>
</dbReference>
<feature type="domain" description="FAD dependent oxidoreductase" evidence="1">
    <location>
        <begin position="60"/>
        <end position="416"/>
    </location>
</feature>
<accession>A0A5Q6S2C3</accession>
<evidence type="ECO:0000313" key="2">
    <source>
        <dbReference type="EMBL" id="KAA1424525.1"/>
    </source>
</evidence>
<dbReference type="RefSeq" id="WP_149767414.1">
    <property type="nucleotide sequence ID" value="NZ_VDFQ02000001.1"/>
</dbReference>
<name>A0A5Q6S2C3_9ACTN</name>
<sequence length="481" mass="52121">MSPANPGRRGAAQPTVFERDAPPASLVDAALAQTQDGCFWLEDVGDAVAYPVLDRAHTADLLVVGGGYTGLWTAVKAKLRNPAARVVLLEAQTVGWAASGRNGGFCDASLTHGEDNGRTRWPDEYDTLERLGQENLEALATAVDALGIDCELERTGSLDVAVEPHQVAWLEEGAGDVLDTEAVRAQVNSPTYLAGVWHRDSTAMVHPAKLAKELARVATGLGVEIFENSAAESLDAPGRSGPVLVRTPRGSVRADRVALATNVFPSLLARTRLMTVPVYDYALMTEPLSAAQLDAIEWRNRQGVGDMANQFHYYRLSADNRILFGGYDAVYHYGRKVRSAYEDRPKTYRTLAAHLLTTFPQLEGIRFTHRWAGAIDTSTQFCAFHGLAKSGRIAYSAGFTGLGVAATHFAADVMLDRLSGERTARTELEMVRKKPLPFPPEPAAAVGINLTRWALDRADHRAGERNAWLRALDAAGLGFDS</sequence>
<evidence type="ECO:0000313" key="3">
    <source>
        <dbReference type="Proteomes" id="UP000307768"/>
    </source>
</evidence>
<dbReference type="OrthoDB" id="9805852at2"/>
<gene>
    <name evidence="2" type="ORF">FE697_000920</name>
</gene>
<dbReference type="EMBL" id="VDFQ02000001">
    <property type="protein sequence ID" value="KAA1424525.1"/>
    <property type="molecule type" value="Genomic_DNA"/>
</dbReference>
<comment type="caution">
    <text evidence="2">The sequence shown here is derived from an EMBL/GenBank/DDBJ whole genome shotgun (WGS) entry which is preliminary data.</text>
</comment>
<dbReference type="PANTHER" id="PTHR13847:SF281">
    <property type="entry name" value="FAD DEPENDENT OXIDOREDUCTASE DOMAIN-CONTAINING PROTEIN"/>
    <property type="match status" value="1"/>
</dbReference>
<proteinExistence type="predicted"/>
<dbReference type="Gene3D" id="3.50.50.60">
    <property type="entry name" value="FAD/NAD(P)-binding domain"/>
    <property type="match status" value="1"/>
</dbReference>
<dbReference type="InterPro" id="IPR006076">
    <property type="entry name" value="FAD-dep_OxRdtase"/>
</dbReference>
<evidence type="ECO:0000259" key="1">
    <source>
        <dbReference type="Pfam" id="PF01266"/>
    </source>
</evidence>
<organism evidence="2 3">
    <name type="scientific">Mumia zhuanghuii</name>
    <dbReference type="NCBI Taxonomy" id="2585211"/>
    <lineage>
        <taxon>Bacteria</taxon>
        <taxon>Bacillati</taxon>
        <taxon>Actinomycetota</taxon>
        <taxon>Actinomycetes</taxon>
        <taxon>Propionibacteriales</taxon>
        <taxon>Nocardioidaceae</taxon>
        <taxon>Mumia</taxon>
    </lineage>
</organism>
<dbReference type="Gene3D" id="3.30.9.10">
    <property type="entry name" value="D-Amino Acid Oxidase, subunit A, domain 2"/>
    <property type="match status" value="1"/>
</dbReference>
<protein>
    <submittedName>
        <fullName evidence="2">FAD-dependent oxidoreductase</fullName>
    </submittedName>
</protein>